<accession>A0ACB6RCK7</accession>
<reference evidence="1" key="1">
    <citation type="journal article" date="2020" name="Stud. Mycol.">
        <title>101 Dothideomycetes genomes: a test case for predicting lifestyles and emergence of pathogens.</title>
        <authorList>
            <person name="Haridas S."/>
            <person name="Albert R."/>
            <person name="Binder M."/>
            <person name="Bloem J."/>
            <person name="Labutti K."/>
            <person name="Salamov A."/>
            <person name="Andreopoulos B."/>
            <person name="Baker S."/>
            <person name="Barry K."/>
            <person name="Bills G."/>
            <person name="Bluhm B."/>
            <person name="Cannon C."/>
            <person name="Castanera R."/>
            <person name="Culley D."/>
            <person name="Daum C."/>
            <person name="Ezra D."/>
            <person name="Gonzalez J."/>
            <person name="Henrissat B."/>
            <person name="Kuo A."/>
            <person name="Liang C."/>
            <person name="Lipzen A."/>
            <person name="Lutzoni F."/>
            <person name="Magnuson J."/>
            <person name="Mondo S."/>
            <person name="Nolan M."/>
            <person name="Ohm R."/>
            <person name="Pangilinan J."/>
            <person name="Park H.-J."/>
            <person name="Ramirez L."/>
            <person name="Alfaro M."/>
            <person name="Sun H."/>
            <person name="Tritt A."/>
            <person name="Yoshinaga Y."/>
            <person name="Zwiers L.-H."/>
            <person name="Turgeon B."/>
            <person name="Goodwin S."/>
            <person name="Spatafora J."/>
            <person name="Crous P."/>
            <person name="Grigoriev I."/>
        </authorList>
    </citation>
    <scope>NUCLEOTIDE SEQUENCE</scope>
    <source>
        <strain evidence="1">ATCC 200398</strain>
    </source>
</reference>
<gene>
    <name evidence="1" type="ORF">BDR25DRAFT_152549</name>
</gene>
<name>A0ACB6RCK7_9PLEO</name>
<evidence type="ECO:0000313" key="2">
    <source>
        <dbReference type="Proteomes" id="UP000799755"/>
    </source>
</evidence>
<protein>
    <submittedName>
        <fullName evidence="1">Uncharacterized protein</fullName>
    </submittedName>
</protein>
<comment type="caution">
    <text evidence="1">The sequence shown here is derived from an EMBL/GenBank/DDBJ whole genome shotgun (WGS) entry which is preliminary data.</text>
</comment>
<evidence type="ECO:0000313" key="1">
    <source>
        <dbReference type="EMBL" id="KAF2476891.1"/>
    </source>
</evidence>
<organism evidence="1 2">
    <name type="scientific">Lindgomyces ingoldianus</name>
    <dbReference type="NCBI Taxonomy" id="673940"/>
    <lineage>
        <taxon>Eukaryota</taxon>
        <taxon>Fungi</taxon>
        <taxon>Dikarya</taxon>
        <taxon>Ascomycota</taxon>
        <taxon>Pezizomycotina</taxon>
        <taxon>Dothideomycetes</taxon>
        <taxon>Pleosporomycetidae</taxon>
        <taxon>Pleosporales</taxon>
        <taxon>Lindgomycetaceae</taxon>
        <taxon>Lindgomyces</taxon>
    </lineage>
</organism>
<proteinExistence type="predicted"/>
<dbReference type="Proteomes" id="UP000799755">
    <property type="component" value="Unassembled WGS sequence"/>
</dbReference>
<keyword evidence="2" id="KW-1185">Reference proteome</keyword>
<feature type="non-terminal residue" evidence="1">
    <location>
        <position position="1"/>
    </location>
</feature>
<sequence length="170" mass="19826">GTCTWITDHDQFLKWRDSPKDNILWLSGSPGSGKTIAMRYLIETLRRWLQQRDHVTGEFSVVMFCFCNSNDWLRNGRTQILVSLLSQILSQDRRSFRYLDHSELEKYISSVKDSPQSSGEEHADFLWKCLSTILKRSKNLSFWVFIDALDELSPNSRIELLHHFTGLVGE</sequence>
<dbReference type="EMBL" id="MU003493">
    <property type="protein sequence ID" value="KAF2476891.1"/>
    <property type="molecule type" value="Genomic_DNA"/>
</dbReference>
<feature type="non-terminal residue" evidence="1">
    <location>
        <position position="170"/>
    </location>
</feature>